<dbReference type="OrthoDB" id="4158815at2759"/>
<dbReference type="Gene3D" id="2.80.10.50">
    <property type="match status" value="1"/>
</dbReference>
<dbReference type="EMBL" id="PXOG01000012">
    <property type="protein sequence ID" value="RGP81246.1"/>
    <property type="molecule type" value="Genomic_DNA"/>
</dbReference>
<keyword evidence="4 6" id="KW-0472">Membrane</keyword>
<organism evidence="7 8">
    <name type="scientific">Fusarium longipes</name>
    <dbReference type="NCBI Taxonomy" id="694270"/>
    <lineage>
        <taxon>Eukaryota</taxon>
        <taxon>Fungi</taxon>
        <taxon>Dikarya</taxon>
        <taxon>Ascomycota</taxon>
        <taxon>Pezizomycotina</taxon>
        <taxon>Sordariomycetes</taxon>
        <taxon>Hypocreomycetidae</taxon>
        <taxon>Hypocreales</taxon>
        <taxon>Nectriaceae</taxon>
        <taxon>Fusarium</taxon>
    </lineage>
</organism>
<feature type="transmembrane region" description="Helical" evidence="6">
    <location>
        <begin position="236"/>
        <end position="259"/>
    </location>
</feature>
<dbReference type="InterPro" id="IPR035992">
    <property type="entry name" value="Ricin_B-like_lectins"/>
</dbReference>
<dbReference type="STRING" id="694270.A0A395T9V1"/>
<evidence type="ECO:0000256" key="6">
    <source>
        <dbReference type="SAM" id="Phobius"/>
    </source>
</evidence>
<evidence type="ECO:0000256" key="2">
    <source>
        <dbReference type="ARBA" id="ARBA00022692"/>
    </source>
</evidence>
<sequence>MSTLEPATDLDPNVWYQMSELAVDTADKDLHAMLQPTDSGSGGGDMRVGQANKNSYWQFQKIGDKPGRYQMRCSLTTVEKQLAVCYRPDIINEKRRTRPCLMATDDTEEQQWDVSLWGKDDSYRITNVHNGTKWNLDCIPNGPVFMSSNHEGDQPRQQWLMQSVGKVDNTIYSTIYSAPPKSTGDSTATTAASTADNSDTTATADPSDGKSGSSSNSGGSSNSNNSGNSNGLSSGAVAGISVATTLAVVALAIAGFFFWRRNKRKHSPVASSDPSDDKHNNSPIVVTPGDGVGSYHAPEKMSGASEMPPDQRPAELPNGRHQRHELA</sequence>
<feature type="compositionally biased region" description="Low complexity" evidence="5">
    <location>
        <begin position="182"/>
        <end position="228"/>
    </location>
</feature>
<feature type="region of interest" description="Disordered" evidence="5">
    <location>
        <begin position="266"/>
        <end position="327"/>
    </location>
</feature>
<reference evidence="7 8" key="1">
    <citation type="journal article" date="2018" name="PLoS Pathog.">
        <title>Evolution of structural diversity of trichothecenes, a family of toxins produced by plant pathogenic and entomopathogenic fungi.</title>
        <authorList>
            <person name="Proctor R.H."/>
            <person name="McCormick S.P."/>
            <person name="Kim H.S."/>
            <person name="Cardoza R.E."/>
            <person name="Stanley A.M."/>
            <person name="Lindo L."/>
            <person name="Kelly A."/>
            <person name="Brown D.W."/>
            <person name="Lee T."/>
            <person name="Vaughan M.M."/>
            <person name="Alexander N.J."/>
            <person name="Busman M."/>
            <person name="Gutierrez S."/>
        </authorList>
    </citation>
    <scope>NUCLEOTIDE SEQUENCE [LARGE SCALE GENOMIC DNA]</scope>
    <source>
        <strain evidence="7 8">NRRL 20695</strain>
    </source>
</reference>
<evidence type="ECO:0000256" key="1">
    <source>
        <dbReference type="ARBA" id="ARBA00004167"/>
    </source>
</evidence>
<gene>
    <name evidence="7" type="ORF">FLONG3_628</name>
</gene>
<dbReference type="SUPFAM" id="SSF50370">
    <property type="entry name" value="Ricin B-like lectins"/>
    <property type="match status" value="1"/>
</dbReference>
<comment type="caution">
    <text evidence="7">The sequence shown here is derived from an EMBL/GenBank/DDBJ whole genome shotgun (WGS) entry which is preliminary data.</text>
</comment>
<keyword evidence="8" id="KW-1185">Reference proteome</keyword>
<comment type="subcellular location">
    <subcellularLocation>
        <location evidence="1">Membrane</location>
        <topology evidence="1">Single-pass membrane protein</topology>
    </subcellularLocation>
</comment>
<keyword evidence="2 6" id="KW-0812">Transmembrane</keyword>
<evidence type="ECO:0000313" key="8">
    <source>
        <dbReference type="Proteomes" id="UP000266234"/>
    </source>
</evidence>
<protein>
    <submittedName>
        <fullName evidence="7">Transmembrane alpha-helix</fullName>
    </submittedName>
</protein>
<keyword evidence="3 6" id="KW-1133">Transmembrane helix</keyword>
<dbReference type="PANTHER" id="PTHR15549">
    <property type="entry name" value="PAIRED IMMUNOGLOBULIN-LIKE TYPE 2 RECEPTOR"/>
    <property type="match status" value="1"/>
</dbReference>
<name>A0A395T9V1_9HYPO</name>
<dbReference type="InterPro" id="IPR051694">
    <property type="entry name" value="Immunoregulatory_rcpt-like"/>
</dbReference>
<evidence type="ECO:0000313" key="7">
    <source>
        <dbReference type="EMBL" id="RGP81246.1"/>
    </source>
</evidence>
<evidence type="ECO:0000256" key="5">
    <source>
        <dbReference type="SAM" id="MobiDB-lite"/>
    </source>
</evidence>
<dbReference type="PANTHER" id="PTHR15549:SF30">
    <property type="entry name" value="MID2 DOMAIN-CONTAINING PROTEIN"/>
    <property type="match status" value="1"/>
</dbReference>
<evidence type="ECO:0000256" key="3">
    <source>
        <dbReference type="ARBA" id="ARBA00022989"/>
    </source>
</evidence>
<proteinExistence type="predicted"/>
<accession>A0A395T9V1</accession>
<dbReference type="AlphaFoldDB" id="A0A395T9V1"/>
<evidence type="ECO:0000256" key="4">
    <source>
        <dbReference type="ARBA" id="ARBA00023136"/>
    </source>
</evidence>
<feature type="region of interest" description="Disordered" evidence="5">
    <location>
        <begin position="177"/>
        <end position="228"/>
    </location>
</feature>
<dbReference type="Proteomes" id="UP000266234">
    <property type="component" value="Unassembled WGS sequence"/>
</dbReference>
<dbReference type="GO" id="GO:0071944">
    <property type="term" value="C:cell periphery"/>
    <property type="evidence" value="ECO:0007669"/>
    <property type="project" value="UniProtKB-ARBA"/>
</dbReference>
<dbReference type="GO" id="GO:0016020">
    <property type="term" value="C:membrane"/>
    <property type="evidence" value="ECO:0007669"/>
    <property type="project" value="UniProtKB-SubCell"/>
</dbReference>